<name>A0A5M6CQ15_9BACT</name>
<proteinExistence type="predicted"/>
<dbReference type="SUPFAM" id="SSF56214">
    <property type="entry name" value="4'-phosphopantetheinyl transferase"/>
    <property type="match status" value="2"/>
</dbReference>
<dbReference type="Proteomes" id="UP000323632">
    <property type="component" value="Unassembled WGS sequence"/>
</dbReference>
<sequence length="203" mass="23454">MPIYKELNLSPHSKTAIWKVEEHENFFSDQTGLISNKKKEVKRLEHLAGRFLLKYLLPQLEFNNIGISELGKPFMKDNSFHFSITHSFPYIGVAIDFEKEIGIDVQTIQERIHRIQYKFLSEQEQLITENKTDKITLAWAAKEAAFKRYGLGSVDFIQHMPITEMQFSEDFATLKMAFSKDAAVFDINLLGGIENDFAWSVTV</sequence>
<feature type="domain" description="4'-phosphopantetheinyl transferase" evidence="2">
    <location>
        <begin position="101"/>
        <end position="157"/>
    </location>
</feature>
<evidence type="ECO:0000313" key="3">
    <source>
        <dbReference type="EMBL" id="KAA5537086.1"/>
    </source>
</evidence>
<gene>
    <name evidence="3" type="ORF">F0919_05265</name>
</gene>
<organism evidence="3 4">
    <name type="scientific">Taibaiella lutea</name>
    <dbReference type="NCBI Taxonomy" id="2608001"/>
    <lineage>
        <taxon>Bacteria</taxon>
        <taxon>Pseudomonadati</taxon>
        <taxon>Bacteroidota</taxon>
        <taxon>Chitinophagia</taxon>
        <taxon>Chitinophagales</taxon>
        <taxon>Chitinophagaceae</taxon>
        <taxon>Taibaiella</taxon>
    </lineage>
</organism>
<keyword evidence="4" id="KW-1185">Reference proteome</keyword>
<evidence type="ECO:0000256" key="1">
    <source>
        <dbReference type="ARBA" id="ARBA00022679"/>
    </source>
</evidence>
<dbReference type="InterPro" id="IPR037143">
    <property type="entry name" value="4-PPantetheinyl_Trfase_dom_sf"/>
</dbReference>
<reference evidence="3 4" key="1">
    <citation type="submission" date="2019-09" db="EMBL/GenBank/DDBJ databases">
        <title>Genome sequence and assembly of Taibaiella sp.</title>
        <authorList>
            <person name="Chhetri G."/>
        </authorList>
    </citation>
    <scope>NUCLEOTIDE SEQUENCE [LARGE SCALE GENOMIC DNA]</scope>
    <source>
        <strain evidence="3 4">KVB11</strain>
    </source>
</reference>
<dbReference type="GO" id="GO:0000287">
    <property type="term" value="F:magnesium ion binding"/>
    <property type="evidence" value="ECO:0007669"/>
    <property type="project" value="InterPro"/>
</dbReference>
<dbReference type="Gene3D" id="3.90.470.20">
    <property type="entry name" value="4'-phosphopantetheinyl transferase domain"/>
    <property type="match status" value="1"/>
</dbReference>
<evidence type="ECO:0000259" key="2">
    <source>
        <dbReference type="Pfam" id="PF01648"/>
    </source>
</evidence>
<evidence type="ECO:0000313" key="4">
    <source>
        <dbReference type="Proteomes" id="UP000323632"/>
    </source>
</evidence>
<keyword evidence="1 3" id="KW-0808">Transferase</keyword>
<dbReference type="RefSeq" id="WP_150031662.1">
    <property type="nucleotide sequence ID" value="NZ_VWSH01000001.1"/>
</dbReference>
<dbReference type="InterPro" id="IPR008278">
    <property type="entry name" value="4-PPantetheinyl_Trfase_dom"/>
</dbReference>
<comment type="caution">
    <text evidence="3">The sequence shown here is derived from an EMBL/GenBank/DDBJ whole genome shotgun (WGS) entry which is preliminary data.</text>
</comment>
<dbReference type="Pfam" id="PF01648">
    <property type="entry name" value="ACPS"/>
    <property type="match status" value="1"/>
</dbReference>
<protein>
    <submittedName>
        <fullName evidence="3">4'-phosphopantetheinyl transferase superfamily protein</fullName>
    </submittedName>
</protein>
<dbReference type="AlphaFoldDB" id="A0A5M6CQ15"/>
<dbReference type="EMBL" id="VWSH01000001">
    <property type="protein sequence ID" value="KAA5537086.1"/>
    <property type="molecule type" value="Genomic_DNA"/>
</dbReference>
<accession>A0A5M6CQ15</accession>
<dbReference type="GO" id="GO:0008897">
    <property type="term" value="F:holo-[acyl-carrier-protein] synthase activity"/>
    <property type="evidence" value="ECO:0007669"/>
    <property type="project" value="InterPro"/>
</dbReference>